<dbReference type="Pfam" id="PF06985">
    <property type="entry name" value="HET"/>
    <property type="match status" value="1"/>
</dbReference>
<keyword evidence="3" id="KW-1185">Reference proteome</keyword>
<dbReference type="Proteomes" id="UP000799764">
    <property type="component" value="Unassembled WGS sequence"/>
</dbReference>
<feature type="domain" description="Heterokaryon incompatibility" evidence="1">
    <location>
        <begin position="68"/>
        <end position="184"/>
    </location>
</feature>
<evidence type="ECO:0000313" key="3">
    <source>
        <dbReference type="Proteomes" id="UP000799764"/>
    </source>
</evidence>
<dbReference type="PANTHER" id="PTHR33112:SF16">
    <property type="entry name" value="HETEROKARYON INCOMPATIBILITY DOMAIN-CONTAINING PROTEIN"/>
    <property type="match status" value="1"/>
</dbReference>
<gene>
    <name evidence="2" type="ORF">P171DRAFT_491866</name>
</gene>
<accession>A0A9P4P698</accession>
<comment type="caution">
    <text evidence="2">The sequence shown here is derived from an EMBL/GenBank/DDBJ whole genome shotgun (WGS) entry which is preliminary data.</text>
</comment>
<dbReference type="PANTHER" id="PTHR33112">
    <property type="entry name" value="DOMAIN PROTEIN, PUTATIVE-RELATED"/>
    <property type="match status" value="1"/>
</dbReference>
<protein>
    <recommendedName>
        <fullName evidence="1">Heterokaryon incompatibility domain-containing protein</fullName>
    </recommendedName>
</protein>
<name>A0A9P4P698_9PLEO</name>
<sequence>MSEGDTLAVGEKSAVNANCSLCRRKPHPKQDFEALYTQLEEATSHKCSRCSFIYAVVEYILSNEILRPDIQTRGIFQDTVEICRRLSIFYLWIDSLCIIQDDAKDWQLHAAQMADMYEHGLVTIAATKSRDGSGGCFSQTEEVYMGKRIPGYGGLFVRKHVCDFHNSTAEPFAPLKGRAWTYQELTLSPRIIYPWDQEVIWQCKRCLRHEGDGGGFFDSNHEHNLWNDPSV</sequence>
<proteinExistence type="predicted"/>
<dbReference type="OrthoDB" id="2958217at2759"/>
<dbReference type="InterPro" id="IPR010730">
    <property type="entry name" value="HET"/>
</dbReference>
<dbReference type="AlphaFoldDB" id="A0A9P4P698"/>
<dbReference type="EMBL" id="MU001515">
    <property type="protein sequence ID" value="KAF2437523.1"/>
    <property type="molecule type" value="Genomic_DNA"/>
</dbReference>
<reference evidence="2" key="1">
    <citation type="journal article" date="2020" name="Stud. Mycol.">
        <title>101 Dothideomycetes genomes: a test case for predicting lifestyles and emergence of pathogens.</title>
        <authorList>
            <person name="Haridas S."/>
            <person name="Albert R."/>
            <person name="Binder M."/>
            <person name="Bloem J."/>
            <person name="Labutti K."/>
            <person name="Salamov A."/>
            <person name="Andreopoulos B."/>
            <person name="Baker S."/>
            <person name="Barry K."/>
            <person name="Bills G."/>
            <person name="Bluhm B."/>
            <person name="Cannon C."/>
            <person name="Castanera R."/>
            <person name="Culley D."/>
            <person name="Daum C."/>
            <person name="Ezra D."/>
            <person name="Gonzalez J."/>
            <person name="Henrissat B."/>
            <person name="Kuo A."/>
            <person name="Liang C."/>
            <person name="Lipzen A."/>
            <person name="Lutzoni F."/>
            <person name="Magnuson J."/>
            <person name="Mondo S."/>
            <person name="Nolan M."/>
            <person name="Ohm R."/>
            <person name="Pangilinan J."/>
            <person name="Park H.-J."/>
            <person name="Ramirez L."/>
            <person name="Alfaro M."/>
            <person name="Sun H."/>
            <person name="Tritt A."/>
            <person name="Yoshinaga Y."/>
            <person name="Zwiers L.-H."/>
            <person name="Turgeon B."/>
            <person name="Goodwin S."/>
            <person name="Spatafora J."/>
            <person name="Crous P."/>
            <person name="Grigoriev I."/>
        </authorList>
    </citation>
    <scope>NUCLEOTIDE SEQUENCE</scope>
    <source>
        <strain evidence="2">CBS 690.94</strain>
    </source>
</reference>
<evidence type="ECO:0000313" key="2">
    <source>
        <dbReference type="EMBL" id="KAF2437523.1"/>
    </source>
</evidence>
<organism evidence="2 3">
    <name type="scientific">Karstenula rhodostoma CBS 690.94</name>
    <dbReference type="NCBI Taxonomy" id="1392251"/>
    <lineage>
        <taxon>Eukaryota</taxon>
        <taxon>Fungi</taxon>
        <taxon>Dikarya</taxon>
        <taxon>Ascomycota</taxon>
        <taxon>Pezizomycotina</taxon>
        <taxon>Dothideomycetes</taxon>
        <taxon>Pleosporomycetidae</taxon>
        <taxon>Pleosporales</taxon>
        <taxon>Massarineae</taxon>
        <taxon>Didymosphaeriaceae</taxon>
        <taxon>Karstenula</taxon>
    </lineage>
</organism>
<evidence type="ECO:0000259" key="1">
    <source>
        <dbReference type="Pfam" id="PF06985"/>
    </source>
</evidence>